<dbReference type="EMBL" id="JALBUF010000002">
    <property type="protein sequence ID" value="MCI0182841.1"/>
    <property type="molecule type" value="Genomic_DNA"/>
</dbReference>
<keyword evidence="2" id="KW-1185">Reference proteome</keyword>
<gene>
    <name evidence="1" type="ORF">MM817_01110</name>
</gene>
<evidence type="ECO:0000313" key="2">
    <source>
        <dbReference type="Proteomes" id="UP001139263"/>
    </source>
</evidence>
<organism evidence="1 2">
    <name type="scientific">Sulfoacidibacillus ferrooxidans</name>
    <dbReference type="NCBI Taxonomy" id="2005001"/>
    <lineage>
        <taxon>Bacteria</taxon>
        <taxon>Bacillati</taxon>
        <taxon>Bacillota</taxon>
        <taxon>Bacilli</taxon>
        <taxon>Bacillales</taxon>
        <taxon>Alicyclobacillaceae</taxon>
        <taxon>Sulfoacidibacillus</taxon>
    </lineage>
</organism>
<comment type="caution">
    <text evidence="1">The sequence shown here is derived from an EMBL/GenBank/DDBJ whole genome shotgun (WGS) entry which is preliminary data.</text>
</comment>
<evidence type="ECO:0000313" key="1">
    <source>
        <dbReference type="EMBL" id="MCI0182841.1"/>
    </source>
</evidence>
<sequence length="84" mass="9791">MLVSDMSSIRNALEVLRDRHELSAETFLFADRSWRITPSDVQKVQSYLEQVQDQKNGEKSVIERRIRRVVKHHVTQPADQDGQS</sequence>
<protein>
    <submittedName>
        <fullName evidence="1">Uncharacterized protein</fullName>
    </submittedName>
</protein>
<proteinExistence type="predicted"/>
<dbReference type="AlphaFoldDB" id="A0A9X1V799"/>
<dbReference type="Proteomes" id="UP001139263">
    <property type="component" value="Unassembled WGS sequence"/>
</dbReference>
<accession>A0A9X1V799</accession>
<name>A0A9X1V799_9BACL</name>
<reference evidence="1" key="1">
    <citation type="submission" date="2022-03" db="EMBL/GenBank/DDBJ databases">
        <title>Draft Genome Sequence of Firmicute Strain S0AB, a Heterotrophic Iron/Sulfur-Oxidizing Extreme Acidophile.</title>
        <authorList>
            <person name="Vergara E."/>
            <person name="Pakostova E."/>
            <person name="Johnson D.B."/>
            <person name="Holmes D.S."/>
        </authorList>
    </citation>
    <scope>NUCLEOTIDE SEQUENCE</scope>
    <source>
        <strain evidence="1">S0AB</strain>
    </source>
</reference>